<keyword evidence="2" id="KW-1185">Reference proteome</keyword>
<dbReference type="InterPro" id="IPR007922">
    <property type="entry name" value="DciA-like"/>
</dbReference>
<reference evidence="1 2" key="1">
    <citation type="submission" date="2020-07" db="EMBL/GenBank/DDBJ databases">
        <title>Complete genome sequence for Sandaracinobacter sp. M6.</title>
        <authorList>
            <person name="Tang Y."/>
            <person name="Liu Q."/>
            <person name="Guo Z."/>
            <person name="Lei P."/>
            <person name="Huang B."/>
        </authorList>
    </citation>
    <scope>NUCLEOTIDE SEQUENCE [LARGE SCALE GENOMIC DNA]</scope>
    <source>
        <strain evidence="1 2">M6</strain>
    </source>
</reference>
<protein>
    <submittedName>
        <fullName evidence="1">DUF721 domain-containing protein</fullName>
    </submittedName>
</protein>
<dbReference type="InterPro" id="IPR010593">
    <property type="entry name" value="DUF1159"/>
</dbReference>
<organism evidence="1 2">
    <name type="scientific">Sandaracinobacteroides saxicola</name>
    <dbReference type="NCBI Taxonomy" id="2759707"/>
    <lineage>
        <taxon>Bacteria</taxon>
        <taxon>Pseudomonadati</taxon>
        <taxon>Pseudomonadota</taxon>
        <taxon>Alphaproteobacteria</taxon>
        <taxon>Sphingomonadales</taxon>
        <taxon>Sphingosinicellaceae</taxon>
        <taxon>Sandaracinobacteroides</taxon>
    </lineage>
</organism>
<accession>A0A7G5IKZ9</accession>
<gene>
    <name evidence="1" type="ORF">H3309_06145</name>
</gene>
<dbReference type="Proteomes" id="UP000515292">
    <property type="component" value="Chromosome"/>
</dbReference>
<dbReference type="PIRSF" id="PIRSF032064">
    <property type="entry name" value="UCP032064"/>
    <property type="match status" value="1"/>
</dbReference>
<proteinExistence type="predicted"/>
<evidence type="ECO:0000313" key="1">
    <source>
        <dbReference type="EMBL" id="QMW24041.1"/>
    </source>
</evidence>
<sequence>MTPAMAKPPKPAEPRANRARAVGEMVGAVGGVAFRRFGFAQAQLIGRWREVVGPVYARWTLPEGLRFPTGQKSGGTLTIRVDGPFAPQLQHVAPAIIERCNRIFGYAAVARLRLVQGSVAQPEIPPAPVAQTPPVAMPGGLRPIRNEGLRASLEALAAEVATKSGPPVIK</sequence>
<dbReference type="KEGG" id="sand:H3309_06145"/>
<name>A0A7G5IKZ9_9SPHN</name>
<evidence type="ECO:0000313" key="2">
    <source>
        <dbReference type="Proteomes" id="UP000515292"/>
    </source>
</evidence>
<dbReference type="AlphaFoldDB" id="A0A7G5IKZ9"/>
<dbReference type="Pfam" id="PF05258">
    <property type="entry name" value="DciA"/>
    <property type="match status" value="1"/>
</dbReference>
<dbReference type="EMBL" id="CP059851">
    <property type="protein sequence ID" value="QMW24041.1"/>
    <property type="molecule type" value="Genomic_DNA"/>
</dbReference>